<reference evidence="1" key="2">
    <citation type="journal article" date="2024" name="Plant">
        <title>Genomic evolution and insights into agronomic trait innovations of Sesamum species.</title>
        <authorList>
            <person name="Miao H."/>
            <person name="Wang L."/>
            <person name="Qu L."/>
            <person name="Liu H."/>
            <person name="Sun Y."/>
            <person name="Le M."/>
            <person name="Wang Q."/>
            <person name="Wei S."/>
            <person name="Zheng Y."/>
            <person name="Lin W."/>
            <person name="Duan Y."/>
            <person name="Cao H."/>
            <person name="Xiong S."/>
            <person name="Wang X."/>
            <person name="Wei L."/>
            <person name="Li C."/>
            <person name="Ma Q."/>
            <person name="Ju M."/>
            <person name="Zhao R."/>
            <person name="Li G."/>
            <person name="Mu C."/>
            <person name="Tian Q."/>
            <person name="Mei H."/>
            <person name="Zhang T."/>
            <person name="Gao T."/>
            <person name="Zhang H."/>
        </authorList>
    </citation>
    <scope>NUCLEOTIDE SEQUENCE</scope>
    <source>
        <strain evidence="1">KEN1</strain>
    </source>
</reference>
<protein>
    <submittedName>
        <fullName evidence="1">Uncharacterized protein</fullName>
    </submittedName>
</protein>
<gene>
    <name evidence="1" type="ORF">Slati_3805800</name>
</gene>
<dbReference type="PANTHER" id="PTHR33240:SF8">
    <property type="entry name" value="OS03G0439900 PROTEIN"/>
    <property type="match status" value="1"/>
</dbReference>
<comment type="caution">
    <text evidence="1">The sequence shown here is derived from an EMBL/GenBank/DDBJ whole genome shotgun (WGS) entry which is preliminary data.</text>
</comment>
<dbReference type="AlphaFoldDB" id="A0AAW2U454"/>
<evidence type="ECO:0000313" key="1">
    <source>
        <dbReference type="EMBL" id="KAL0412161.1"/>
    </source>
</evidence>
<accession>A0AAW2U454</accession>
<proteinExistence type="predicted"/>
<organism evidence="1">
    <name type="scientific">Sesamum latifolium</name>
    <dbReference type="NCBI Taxonomy" id="2727402"/>
    <lineage>
        <taxon>Eukaryota</taxon>
        <taxon>Viridiplantae</taxon>
        <taxon>Streptophyta</taxon>
        <taxon>Embryophyta</taxon>
        <taxon>Tracheophyta</taxon>
        <taxon>Spermatophyta</taxon>
        <taxon>Magnoliopsida</taxon>
        <taxon>eudicotyledons</taxon>
        <taxon>Gunneridae</taxon>
        <taxon>Pentapetalae</taxon>
        <taxon>asterids</taxon>
        <taxon>lamiids</taxon>
        <taxon>Lamiales</taxon>
        <taxon>Pedaliaceae</taxon>
        <taxon>Sesamum</taxon>
    </lineage>
</organism>
<reference evidence="1" key="1">
    <citation type="submission" date="2020-06" db="EMBL/GenBank/DDBJ databases">
        <authorList>
            <person name="Li T."/>
            <person name="Hu X."/>
            <person name="Zhang T."/>
            <person name="Song X."/>
            <person name="Zhang H."/>
            <person name="Dai N."/>
            <person name="Sheng W."/>
            <person name="Hou X."/>
            <person name="Wei L."/>
        </authorList>
    </citation>
    <scope>NUCLEOTIDE SEQUENCE</scope>
    <source>
        <strain evidence="1">KEN1</strain>
        <tissue evidence="1">Leaf</tissue>
    </source>
</reference>
<dbReference type="PANTHER" id="PTHR33240">
    <property type="entry name" value="OS08G0508500 PROTEIN"/>
    <property type="match status" value="1"/>
</dbReference>
<dbReference type="EMBL" id="JACGWN010000013">
    <property type="protein sequence ID" value="KAL0412161.1"/>
    <property type="molecule type" value="Genomic_DNA"/>
</dbReference>
<sequence length="127" mass="14133">MEDTPFIQFGRAKQSGPKISHGDALVIPVSLANYEVGRIFIDWKLRRHTLWTSIRSNAARGHPLEKVNASLYGFAGEVVHHRGMIPFPLTLGTGVTQRTCMLKFLVVDVLSAYNVILGRPTFNASKQ</sequence>
<name>A0AAW2U454_9LAMI</name>